<evidence type="ECO:0000313" key="1">
    <source>
        <dbReference type="EMBL" id="PWG60434.1"/>
    </source>
</evidence>
<evidence type="ECO:0000313" key="2">
    <source>
        <dbReference type="Proteomes" id="UP000245753"/>
    </source>
</evidence>
<dbReference type="Pfam" id="PF01663">
    <property type="entry name" value="Phosphodiest"/>
    <property type="match status" value="1"/>
</dbReference>
<dbReference type="SUPFAM" id="SSF53649">
    <property type="entry name" value="Alkaline phosphatase-like"/>
    <property type="match status" value="1"/>
</dbReference>
<name>A0A2U2MUE7_9BIFI</name>
<dbReference type="EMBL" id="QFFN01000003">
    <property type="protein sequence ID" value="PWG60434.1"/>
    <property type="molecule type" value="Genomic_DNA"/>
</dbReference>
<dbReference type="InterPro" id="IPR002591">
    <property type="entry name" value="Phosphodiest/P_Trfase"/>
</dbReference>
<dbReference type="RefSeq" id="WP_109136663.1">
    <property type="nucleotide sequence ID" value="NZ_QFFN01000003.1"/>
</dbReference>
<comment type="caution">
    <text evidence="1">The sequence shown here is derived from an EMBL/GenBank/DDBJ whole genome shotgun (WGS) entry which is preliminary data.</text>
</comment>
<dbReference type="Gene3D" id="3.40.720.10">
    <property type="entry name" value="Alkaline Phosphatase, subunit A"/>
    <property type="match status" value="1"/>
</dbReference>
<sequence length="406" mass="44249">MSMEVPDSADLLRLQPTVRYDAMDAGLRGGSRHLSAVLPAMSSAIGHPVPTPLHPDPDRARDELGLPDASSAIVVLIDGLGFWNLALRRGHARYLRSLMADSANGRPISTCYPSTTVAAMSTFGTGTCPGLTGMTGYTQLNPDTGRICQLIQFKDAMEPERLQTQPTIFERLAAEHVRVTSSGLPKFISSPLTRAAFRGADYIPNIHPKDRVMAACEAARTPGLTYLYIRDADKTGHNYGWNSDKWIGVFERIDAQLVMLRRNAPKGTLIVITADHGMVATDPEQRIDIAVEPDLSRDVAAVGGEPRAVMLYAEPGTSPETLAERWRNRLGERALVRTRDQAIDEGVYGPVDDRVRPMLGDVLVSAADRVTIVDSRTQSDKATRLPSVHGSQTSVEMDIPFLVDVV</sequence>
<organism evidence="1 2">
    <name type="scientific">Bifidobacterium catulorum</name>
    <dbReference type="NCBI Taxonomy" id="1630173"/>
    <lineage>
        <taxon>Bacteria</taxon>
        <taxon>Bacillati</taxon>
        <taxon>Actinomycetota</taxon>
        <taxon>Actinomycetes</taxon>
        <taxon>Bifidobacteriales</taxon>
        <taxon>Bifidobacteriaceae</taxon>
        <taxon>Bifidobacterium</taxon>
    </lineage>
</organism>
<dbReference type="GO" id="GO:0016787">
    <property type="term" value="F:hydrolase activity"/>
    <property type="evidence" value="ECO:0007669"/>
    <property type="project" value="UniProtKB-ARBA"/>
</dbReference>
<keyword evidence="2" id="KW-1185">Reference proteome</keyword>
<gene>
    <name evidence="1" type="ORF">DF200_02210</name>
</gene>
<dbReference type="OrthoDB" id="9779267at2"/>
<accession>A0A2U2MUE7</accession>
<dbReference type="AlphaFoldDB" id="A0A2U2MUE7"/>
<dbReference type="PANTHER" id="PTHR10151:SF120">
    <property type="entry name" value="BIS(5'-ADENOSYL)-TRIPHOSPHATASE"/>
    <property type="match status" value="1"/>
</dbReference>
<proteinExistence type="predicted"/>
<dbReference type="Proteomes" id="UP000245753">
    <property type="component" value="Unassembled WGS sequence"/>
</dbReference>
<dbReference type="InterPro" id="IPR017850">
    <property type="entry name" value="Alkaline_phosphatase_core_sf"/>
</dbReference>
<dbReference type="PANTHER" id="PTHR10151">
    <property type="entry name" value="ECTONUCLEOTIDE PYROPHOSPHATASE/PHOSPHODIESTERASE"/>
    <property type="match status" value="1"/>
</dbReference>
<reference evidence="1 2" key="1">
    <citation type="journal article" date="2018" name="Int. J. Syst. Evol. Microbiol.">
        <title>Bifidobacterium catulorum sp. nov., a novel taxon from the faeces of the baby common marmoset (Callithrix jacchus).</title>
        <authorList>
            <person name="Modesto M."/>
            <person name="Michelini S."/>
            <person name="Oki K."/>
            <person name="Biavati B."/>
            <person name="Watanabe K."/>
            <person name="Mattarelli P."/>
        </authorList>
    </citation>
    <scope>NUCLEOTIDE SEQUENCE [LARGE SCALE GENOMIC DNA]</scope>
    <source>
        <strain evidence="1 2">MRM 8.19</strain>
    </source>
</reference>
<protein>
    <submittedName>
        <fullName evidence="1">Nucleotide pyrophosphatase</fullName>
    </submittedName>
</protein>